<reference evidence="1 2" key="1">
    <citation type="submission" date="2021-01" db="EMBL/GenBank/DDBJ databases">
        <title>Whole genome shotgun sequence of Asanoa iriomotensis NBRC 100142.</title>
        <authorList>
            <person name="Komaki H."/>
            <person name="Tamura T."/>
        </authorList>
    </citation>
    <scope>NUCLEOTIDE SEQUENCE [LARGE SCALE GENOMIC DNA]</scope>
    <source>
        <strain evidence="1 2">NBRC 100142</strain>
    </source>
</reference>
<organism evidence="1 2">
    <name type="scientific">Asanoa iriomotensis</name>
    <dbReference type="NCBI Taxonomy" id="234613"/>
    <lineage>
        <taxon>Bacteria</taxon>
        <taxon>Bacillati</taxon>
        <taxon>Actinomycetota</taxon>
        <taxon>Actinomycetes</taxon>
        <taxon>Micromonosporales</taxon>
        <taxon>Micromonosporaceae</taxon>
        <taxon>Asanoa</taxon>
    </lineage>
</organism>
<comment type="caution">
    <text evidence="1">The sequence shown here is derived from an EMBL/GenBank/DDBJ whole genome shotgun (WGS) entry which is preliminary data.</text>
</comment>
<dbReference type="EMBL" id="BONC01000016">
    <property type="protein sequence ID" value="GIF56676.1"/>
    <property type="molecule type" value="Genomic_DNA"/>
</dbReference>
<sequence length="154" mass="17235">MGLHDDALYEEAVRRVAGKLRAALEQGNLPLVSLTAFPRGACGDTCELLGQFLVDEGLGQSLYYSGQRDVPLQSHAWLERDGLILDITADQFTDVAERVMLTKDRRWHSRFRNSARQRTANLEHFVDGVNAAEAQLAYVELRRRATSAEAVHVI</sequence>
<evidence type="ECO:0000313" key="2">
    <source>
        <dbReference type="Proteomes" id="UP000624325"/>
    </source>
</evidence>
<name>A0ABQ4C1M3_9ACTN</name>
<protein>
    <recommendedName>
        <fullName evidence="3">Transglutaminase superfamily protein</fullName>
    </recommendedName>
</protein>
<dbReference type="Proteomes" id="UP000624325">
    <property type="component" value="Unassembled WGS sequence"/>
</dbReference>
<proteinExistence type="predicted"/>
<keyword evidence="2" id="KW-1185">Reference proteome</keyword>
<gene>
    <name evidence="1" type="ORF">Air01nite_27710</name>
</gene>
<evidence type="ECO:0000313" key="1">
    <source>
        <dbReference type="EMBL" id="GIF56676.1"/>
    </source>
</evidence>
<dbReference type="RefSeq" id="WP_203702564.1">
    <property type="nucleotide sequence ID" value="NZ_BAAALU010000001.1"/>
</dbReference>
<evidence type="ECO:0008006" key="3">
    <source>
        <dbReference type="Google" id="ProtNLM"/>
    </source>
</evidence>
<accession>A0ABQ4C1M3</accession>